<evidence type="ECO:0000313" key="4">
    <source>
        <dbReference type="Proteomes" id="UP000518752"/>
    </source>
</evidence>
<dbReference type="GO" id="GO:0008270">
    <property type="term" value="F:zinc ion binding"/>
    <property type="evidence" value="ECO:0007669"/>
    <property type="project" value="UniProtKB-KW"/>
</dbReference>
<protein>
    <recommendedName>
        <fullName evidence="2">C2H2-type domain-containing protein</fullName>
    </recommendedName>
</protein>
<feature type="domain" description="C2H2-type" evidence="2">
    <location>
        <begin position="146"/>
        <end position="176"/>
    </location>
</feature>
<dbReference type="OrthoDB" id="427030at2759"/>
<keyword evidence="1" id="KW-0479">Metal-binding</keyword>
<dbReference type="EMBL" id="JAACJN010000047">
    <property type="protein sequence ID" value="KAF5383468.1"/>
    <property type="molecule type" value="Genomic_DNA"/>
</dbReference>
<dbReference type="AlphaFoldDB" id="A0A8H5M795"/>
<dbReference type="Proteomes" id="UP000518752">
    <property type="component" value="Unassembled WGS sequence"/>
</dbReference>
<dbReference type="InterPro" id="IPR036236">
    <property type="entry name" value="Znf_C2H2_sf"/>
</dbReference>
<evidence type="ECO:0000313" key="3">
    <source>
        <dbReference type="EMBL" id="KAF5383468.1"/>
    </source>
</evidence>
<reference evidence="3 4" key="1">
    <citation type="journal article" date="2020" name="ISME J.">
        <title>Uncovering the hidden diversity of litter-decomposition mechanisms in mushroom-forming fungi.</title>
        <authorList>
            <person name="Floudas D."/>
            <person name="Bentzer J."/>
            <person name="Ahren D."/>
            <person name="Johansson T."/>
            <person name="Persson P."/>
            <person name="Tunlid A."/>
        </authorList>
    </citation>
    <scope>NUCLEOTIDE SEQUENCE [LARGE SCALE GENOMIC DNA]</scope>
    <source>
        <strain evidence="3 4">CBS 406.79</strain>
    </source>
</reference>
<keyword evidence="4" id="KW-1185">Reference proteome</keyword>
<comment type="caution">
    <text evidence="3">The sequence shown here is derived from an EMBL/GenBank/DDBJ whole genome shotgun (WGS) entry which is preliminary data.</text>
</comment>
<dbReference type="PROSITE" id="PS50157">
    <property type="entry name" value="ZINC_FINGER_C2H2_2"/>
    <property type="match status" value="1"/>
</dbReference>
<proteinExistence type="predicted"/>
<sequence length="186" mass="20708">MLTRTTVSVLGKRKPSASSYAIQLQSTPESAQEQATVAKVKPIIINGRLADGNTKSGTNAHLLMREGIHKAFAPGRTYAITYRRSRSHQFGLTFKSIKDVLSDHSFVIHFPASDKAFACTLQIAKTLLDQQHLRCHADWHEGLLPFLCTELDCDKNFAKHHQLRAHMLSVHAPPDTKPYRCLHAGA</sequence>
<dbReference type="SUPFAM" id="SSF57667">
    <property type="entry name" value="beta-beta-alpha zinc fingers"/>
    <property type="match status" value="1"/>
</dbReference>
<dbReference type="PROSITE" id="PS00028">
    <property type="entry name" value="ZINC_FINGER_C2H2_1"/>
    <property type="match status" value="1"/>
</dbReference>
<accession>A0A8H5M795</accession>
<evidence type="ECO:0000256" key="1">
    <source>
        <dbReference type="PROSITE-ProRule" id="PRU00042"/>
    </source>
</evidence>
<keyword evidence="1" id="KW-0863">Zinc-finger</keyword>
<evidence type="ECO:0000259" key="2">
    <source>
        <dbReference type="PROSITE" id="PS50157"/>
    </source>
</evidence>
<organism evidence="3 4">
    <name type="scientific">Collybiopsis confluens</name>
    <dbReference type="NCBI Taxonomy" id="2823264"/>
    <lineage>
        <taxon>Eukaryota</taxon>
        <taxon>Fungi</taxon>
        <taxon>Dikarya</taxon>
        <taxon>Basidiomycota</taxon>
        <taxon>Agaricomycotina</taxon>
        <taxon>Agaricomycetes</taxon>
        <taxon>Agaricomycetidae</taxon>
        <taxon>Agaricales</taxon>
        <taxon>Marasmiineae</taxon>
        <taxon>Omphalotaceae</taxon>
        <taxon>Collybiopsis</taxon>
    </lineage>
</organism>
<keyword evidence="1" id="KW-0862">Zinc</keyword>
<dbReference type="InterPro" id="IPR013087">
    <property type="entry name" value="Znf_C2H2_type"/>
</dbReference>
<gene>
    <name evidence="3" type="ORF">D9757_006185</name>
</gene>
<name>A0A8H5M795_9AGAR</name>
<dbReference type="Gene3D" id="3.30.160.60">
    <property type="entry name" value="Classic Zinc Finger"/>
    <property type="match status" value="1"/>
</dbReference>